<accession>A0A7J8DBD3</accession>
<dbReference type="EMBL" id="JACASF010000018">
    <property type="protein sequence ID" value="KAF6420319.1"/>
    <property type="molecule type" value="Genomic_DNA"/>
</dbReference>
<gene>
    <name evidence="2" type="ORF">HJG59_004775</name>
</gene>
<dbReference type="InParanoid" id="A0A7J8DBD3"/>
<comment type="caution">
    <text evidence="2">The sequence shown here is derived from an EMBL/GenBank/DDBJ whole genome shotgun (WGS) entry which is preliminary data.</text>
</comment>
<evidence type="ECO:0000313" key="2">
    <source>
        <dbReference type="EMBL" id="KAF6420319.1"/>
    </source>
</evidence>
<evidence type="ECO:0000313" key="3">
    <source>
        <dbReference type="Proteomes" id="UP000550707"/>
    </source>
</evidence>
<dbReference type="Proteomes" id="UP000550707">
    <property type="component" value="Unassembled WGS sequence"/>
</dbReference>
<evidence type="ECO:0000256" key="1">
    <source>
        <dbReference type="SAM" id="MobiDB-lite"/>
    </source>
</evidence>
<feature type="compositionally biased region" description="Polar residues" evidence="1">
    <location>
        <begin position="43"/>
        <end position="56"/>
    </location>
</feature>
<name>A0A7J8DBD3_MOLMO</name>
<keyword evidence="3" id="KW-1185">Reference proteome</keyword>
<reference evidence="2 3" key="1">
    <citation type="journal article" date="2020" name="Nature">
        <title>Six reference-quality genomes reveal evolution of bat adaptations.</title>
        <authorList>
            <person name="Jebb D."/>
            <person name="Huang Z."/>
            <person name="Pippel M."/>
            <person name="Hughes G.M."/>
            <person name="Lavrichenko K."/>
            <person name="Devanna P."/>
            <person name="Winkler S."/>
            <person name="Jermiin L.S."/>
            <person name="Skirmuntt E.C."/>
            <person name="Katzourakis A."/>
            <person name="Burkitt-Gray L."/>
            <person name="Ray D.A."/>
            <person name="Sullivan K.A.M."/>
            <person name="Roscito J.G."/>
            <person name="Kirilenko B.M."/>
            <person name="Davalos L.M."/>
            <person name="Corthals A.P."/>
            <person name="Power M.L."/>
            <person name="Jones G."/>
            <person name="Ransome R.D."/>
            <person name="Dechmann D.K.N."/>
            <person name="Locatelli A.G."/>
            <person name="Puechmaille S.J."/>
            <person name="Fedrigo O."/>
            <person name="Jarvis E.D."/>
            <person name="Hiller M."/>
            <person name="Vernes S.C."/>
            <person name="Myers E.W."/>
            <person name="Teeling E.C."/>
        </authorList>
    </citation>
    <scope>NUCLEOTIDE SEQUENCE [LARGE SCALE GENOMIC DNA]</scope>
    <source>
        <strain evidence="2">MMolMol1</strain>
        <tissue evidence="2">Muscle</tissue>
    </source>
</reference>
<protein>
    <submittedName>
        <fullName evidence="2">Family with sequence similarity 107 member A</fullName>
    </submittedName>
</protein>
<feature type="region of interest" description="Disordered" evidence="1">
    <location>
        <begin position="1"/>
        <end position="70"/>
    </location>
</feature>
<organism evidence="2 3">
    <name type="scientific">Molossus molossus</name>
    <name type="common">Pallas' mastiff bat</name>
    <name type="synonym">Vespertilio molossus</name>
    <dbReference type="NCBI Taxonomy" id="27622"/>
    <lineage>
        <taxon>Eukaryota</taxon>
        <taxon>Metazoa</taxon>
        <taxon>Chordata</taxon>
        <taxon>Craniata</taxon>
        <taxon>Vertebrata</taxon>
        <taxon>Euteleostomi</taxon>
        <taxon>Mammalia</taxon>
        <taxon>Eutheria</taxon>
        <taxon>Laurasiatheria</taxon>
        <taxon>Chiroptera</taxon>
        <taxon>Yangochiroptera</taxon>
        <taxon>Molossidae</taxon>
        <taxon>Molossus</taxon>
    </lineage>
</organism>
<sequence length="70" mass="7703">MGATQGKKKEYYPQAIFHNENEKQRLNGSEADGGDTVWRRPQQPAQDSPARTSTALTDAIQYPGQLQGGL</sequence>
<dbReference type="AlphaFoldDB" id="A0A7J8DBD3"/>
<proteinExistence type="predicted"/>